<feature type="domain" description="VWFA" evidence="3">
    <location>
        <begin position="67"/>
        <end position="246"/>
    </location>
</feature>
<dbReference type="STRING" id="1842532.A7E78_09545"/>
<accession>A0A1L3GQY8</accession>
<sequence>MRRNFRSLLLVLLLLSLASISQAASLVNCQVELDRRVLLAGPTQKTVIKIALDAPLMPRIEDRSPVNLALVLDRSGSMSGNKIAKAREAAIEALHRLGAKDLFALVAYDHGVKTLVPAQRIRHSEGIEAQIRRIRPGGNTALFGAVSQGAAEVRKHSDSNYVHRVVLLSDGLANVGPSSPADLARLGAALLKEGISVTTVGVGTDFNEDLMTQLAERSDGNHYFVESSRDLPRIFAAELGDVLSVVARKVIIEIDCPPGVKPLRIIGREGRIKGQKVEVRMNQIYGGQQKYALVEVEVPVSQPGQHLDLARVDCRYQNALTDTHESSTTMARTRFSQRPEEVRQAASKEVQKAVVENEMAVTRDEALNLYNAGRKDEAARALRQKSDALREQNTELGFSDLAEEAGQLQDEAAEFEADRLDKTRKKELRSESFKVRKQQKAY</sequence>
<dbReference type="SUPFAM" id="SSF53300">
    <property type="entry name" value="vWA-like"/>
    <property type="match status" value="1"/>
</dbReference>
<dbReference type="InterPro" id="IPR002035">
    <property type="entry name" value="VWF_A"/>
</dbReference>
<dbReference type="AlphaFoldDB" id="A0A1L3GQY8"/>
<gene>
    <name evidence="4" type="ORF">A7E78_09545</name>
</gene>
<evidence type="ECO:0000313" key="5">
    <source>
        <dbReference type="Proteomes" id="UP000182517"/>
    </source>
</evidence>
<evidence type="ECO:0000313" key="4">
    <source>
        <dbReference type="EMBL" id="APG28058.1"/>
    </source>
</evidence>
<evidence type="ECO:0000259" key="3">
    <source>
        <dbReference type="PROSITE" id="PS50234"/>
    </source>
</evidence>
<dbReference type="OrthoDB" id="9781333at2"/>
<dbReference type="PANTHER" id="PTHR10579">
    <property type="entry name" value="CALCIUM-ACTIVATED CHLORIDE CHANNEL REGULATOR"/>
    <property type="match status" value="1"/>
</dbReference>
<dbReference type="EMBL" id="CP015519">
    <property type="protein sequence ID" value="APG28058.1"/>
    <property type="molecule type" value="Genomic_DNA"/>
</dbReference>
<protein>
    <recommendedName>
        <fullName evidence="3">VWFA domain-containing protein</fullName>
    </recommendedName>
</protein>
<dbReference type="KEGG" id="pef:A7E78_09545"/>
<keyword evidence="5" id="KW-1185">Reference proteome</keyword>
<dbReference type="PANTHER" id="PTHR10579:SF43">
    <property type="entry name" value="ZINC FINGER (C3HC4-TYPE RING FINGER) FAMILY PROTEIN"/>
    <property type="match status" value="1"/>
</dbReference>
<feature type="chain" id="PRO_5012498857" description="VWFA domain-containing protein" evidence="2">
    <location>
        <begin position="24"/>
        <end position="442"/>
    </location>
</feature>
<reference evidence="4 5" key="1">
    <citation type="journal article" date="2017" name="Genome Announc.">
        <title>Complete Genome Sequences of Two Acetylene-Fermenting Pelobacter acetylenicus Strains.</title>
        <authorList>
            <person name="Sutton J.M."/>
            <person name="Baesman S.M."/>
            <person name="Fierst J.L."/>
            <person name="Poret-Peterson A.T."/>
            <person name="Oremland R.S."/>
            <person name="Dunlap D.S."/>
            <person name="Akob D.M."/>
        </authorList>
    </citation>
    <scope>NUCLEOTIDE SEQUENCE [LARGE SCALE GENOMIC DNA]</scope>
    <source>
        <strain evidence="4 5">SFB93</strain>
    </source>
</reference>
<organism evidence="4 5">
    <name type="scientific">Syntrophotalea acetylenivorans</name>
    <dbReference type="NCBI Taxonomy" id="1842532"/>
    <lineage>
        <taxon>Bacteria</taxon>
        <taxon>Pseudomonadati</taxon>
        <taxon>Thermodesulfobacteriota</taxon>
        <taxon>Desulfuromonadia</taxon>
        <taxon>Desulfuromonadales</taxon>
        <taxon>Syntrophotaleaceae</taxon>
        <taxon>Syntrophotalea</taxon>
    </lineage>
</organism>
<name>A0A1L3GQY8_9BACT</name>
<dbReference type="RefSeq" id="WP_072284018.1">
    <property type="nucleotide sequence ID" value="NZ_CP015519.1"/>
</dbReference>
<feature type="signal peptide" evidence="2">
    <location>
        <begin position="1"/>
        <end position="23"/>
    </location>
</feature>
<dbReference type="InterPro" id="IPR036465">
    <property type="entry name" value="vWFA_dom_sf"/>
</dbReference>
<keyword evidence="1" id="KW-0175">Coiled coil</keyword>
<keyword evidence="2" id="KW-0732">Signal</keyword>
<dbReference type="Proteomes" id="UP000182517">
    <property type="component" value="Chromosome"/>
</dbReference>
<evidence type="ECO:0000256" key="1">
    <source>
        <dbReference type="SAM" id="Coils"/>
    </source>
</evidence>
<dbReference type="Pfam" id="PF00092">
    <property type="entry name" value="VWA"/>
    <property type="match status" value="1"/>
</dbReference>
<dbReference type="Gene3D" id="3.40.50.410">
    <property type="entry name" value="von Willebrand factor, type A domain"/>
    <property type="match status" value="1"/>
</dbReference>
<dbReference type="PROSITE" id="PS50234">
    <property type="entry name" value="VWFA"/>
    <property type="match status" value="1"/>
</dbReference>
<proteinExistence type="predicted"/>
<feature type="coiled-coil region" evidence="1">
    <location>
        <begin position="375"/>
        <end position="418"/>
    </location>
</feature>
<dbReference type="InterPro" id="IPR051266">
    <property type="entry name" value="CLCR"/>
</dbReference>
<dbReference type="SMART" id="SM00327">
    <property type="entry name" value="VWA"/>
    <property type="match status" value="1"/>
</dbReference>
<evidence type="ECO:0000256" key="2">
    <source>
        <dbReference type="SAM" id="SignalP"/>
    </source>
</evidence>